<dbReference type="EMBL" id="QRJR01000014">
    <property type="protein sequence ID" value="RHH44021.1"/>
    <property type="molecule type" value="Genomic_DNA"/>
</dbReference>
<dbReference type="PANTHER" id="PTHR43133">
    <property type="entry name" value="RNA POLYMERASE ECF-TYPE SIGMA FACTO"/>
    <property type="match status" value="1"/>
</dbReference>
<dbReference type="Pfam" id="PF04542">
    <property type="entry name" value="Sigma70_r2"/>
    <property type="match status" value="1"/>
</dbReference>
<dbReference type="NCBIfam" id="TIGR02937">
    <property type="entry name" value="sigma70-ECF"/>
    <property type="match status" value="1"/>
</dbReference>
<evidence type="ECO:0000313" key="9">
    <source>
        <dbReference type="EMBL" id="MDC2410053.1"/>
    </source>
</evidence>
<dbReference type="GO" id="GO:0016987">
    <property type="term" value="F:sigma factor activity"/>
    <property type="evidence" value="ECO:0007669"/>
    <property type="project" value="UniProtKB-KW"/>
</dbReference>
<organism evidence="11 12">
    <name type="scientific">Bacteroides ovatus</name>
    <dbReference type="NCBI Taxonomy" id="28116"/>
    <lineage>
        <taxon>Bacteria</taxon>
        <taxon>Pseudomonadati</taxon>
        <taxon>Bacteroidota</taxon>
        <taxon>Bacteroidia</taxon>
        <taxon>Bacteroidales</taxon>
        <taxon>Bacteroidaceae</taxon>
        <taxon>Bacteroides</taxon>
    </lineage>
</organism>
<evidence type="ECO:0000313" key="11">
    <source>
        <dbReference type="EMBL" id="SDB79190.1"/>
    </source>
</evidence>
<reference evidence="14 15" key="3">
    <citation type="journal article" date="2019" name="Nat. Med.">
        <title>A library of human gut bacterial isolates paired with longitudinal multiomics data enables mechanistic microbiome research.</title>
        <authorList>
            <person name="Poyet M."/>
            <person name="Groussin M."/>
            <person name="Gibbons S.M."/>
            <person name="Avila-Pacheco J."/>
            <person name="Jiang X."/>
            <person name="Kearney S.M."/>
            <person name="Perrotta A.R."/>
            <person name="Berdy B."/>
            <person name="Zhao S."/>
            <person name="Lieberman T.D."/>
            <person name="Swanson P.K."/>
            <person name="Smith M."/>
            <person name="Roesemann S."/>
            <person name="Alexander J.E."/>
            <person name="Rich S.A."/>
            <person name="Livny J."/>
            <person name="Vlamakis H."/>
            <person name="Clish C."/>
            <person name="Bullock K."/>
            <person name="Deik A."/>
            <person name="Scott J."/>
            <person name="Pierce K.A."/>
            <person name="Xavier R.J."/>
            <person name="Alm E.J."/>
        </authorList>
    </citation>
    <scope>NUCLEOTIDE SEQUENCE [LARGE SCALE GENOMIC DNA]</scope>
    <source>
        <strain evidence="8 14">BIOML-A15</strain>
        <strain evidence="7 15">BIOML-A41</strain>
    </source>
</reference>
<accession>A0A1G6GB02</accession>
<dbReference type="SUPFAM" id="SSF88659">
    <property type="entry name" value="Sigma3 and sigma4 domains of RNA polymerase sigma factors"/>
    <property type="match status" value="1"/>
</dbReference>
<dbReference type="Proteomes" id="UP000283329">
    <property type="component" value="Unassembled WGS sequence"/>
</dbReference>
<dbReference type="RefSeq" id="WP_004298328.1">
    <property type="nucleotide sequence ID" value="NZ_BAABYJ010000001.1"/>
</dbReference>
<dbReference type="EMBL" id="FMYE01000064">
    <property type="protein sequence ID" value="SDB79190.1"/>
    <property type="molecule type" value="Genomic_DNA"/>
</dbReference>
<dbReference type="KEGG" id="boa:Bovatus_03471"/>
<dbReference type="InterPro" id="IPR036388">
    <property type="entry name" value="WH-like_DNA-bd_sf"/>
</dbReference>
<dbReference type="PANTHER" id="PTHR43133:SF46">
    <property type="entry name" value="RNA POLYMERASE SIGMA-70 FACTOR ECF SUBFAMILY"/>
    <property type="match status" value="1"/>
</dbReference>
<dbReference type="InterPro" id="IPR013324">
    <property type="entry name" value="RNA_pol_sigma_r3/r4-like"/>
</dbReference>
<dbReference type="GO" id="GO:0006352">
    <property type="term" value="P:DNA-templated transcription initiation"/>
    <property type="evidence" value="ECO:0007669"/>
    <property type="project" value="InterPro"/>
</dbReference>
<dbReference type="InterPro" id="IPR013249">
    <property type="entry name" value="RNA_pol_sigma70_r4_t2"/>
</dbReference>
<keyword evidence="2" id="KW-0805">Transcription regulation</keyword>
<sequence>MEKNLETEIIEALKSGKEEAFRYIYKTYYTDLCRIARGYLTDSYLSESIVEDLVYSLWENRSKITINTSLKNYLFRSVANKCINYLQLEYVRRETACSSEDLVIYSDLWSLGENPVEHLEGKELHSIIQKTIDGLSPETRKVFLLSRFENKRQEEIAEIMGITIHTVKYHMRSALDKLKEAAKSYLALIVMFITNIFN</sequence>
<keyword evidence="3" id="KW-0731">Sigma factor</keyword>
<evidence type="ECO:0000313" key="15">
    <source>
        <dbReference type="Proteomes" id="UP000478493"/>
    </source>
</evidence>
<dbReference type="Proteomes" id="UP000183670">
    <property type="component" value="Unassembled WGS sequence"/>
</dbReference>
<dbReference type="Proteomes" id="UP000424805">
    <property type="component" value="Unassembled WGS sequence"/>
</dbReference>
<name>A0A1G6GB02_BACOV</name>
<gene>
    <name evidence="10" type="ORF">DW206_15555</name>
    <name evidence="7" type="ORF">F3B85_23105</name>
    <name evidence="8" type="ORF">F3B90_09060</name>
    <name evidence="9" type="ORF">PO240_19460</name>
    <name evidence="11" type="ORF">SAMN05192581_106414</name>
</gene>
<evidence type="ECO:0000256" key="1">
    <source>
        <dbReference type="ARBA" id="ARBA00010641"/>
    </source>
</evidence>
<evidence type="ECO:0000313" key="14">
    <source>
        <dbReference type="Proteomes" id="UP000424805"/>
    </source>
</evidence>
<dbReference type="Gene3D" id="1.10.1740.10">
    <property type="match status" value="1"/>
</dbReference>
<dbReference type="InterPro" id="IPR039425">
    <property type="entry name" value="RNA_pol_sigma-70-like"/>
</dbReference>
<comment type="similarity">
    <text evidence="1">Belongs to the sigma-70 factor family. ECF subfamily.</text>
</comment>
<evidence type="ECO:0000313" key="7">
    <source>
        <dbReference type="EMBL" id="KAA4528397.1"/>
    </source>
</evidence>
<evidence type="ECO:0000313" key="13">
    <source>
        <dbReference type="Proteomes" id="UP000283329"/>
    </source>
</evidence>
<evidence type="ECO:0000313" key="8">
    <source>
        <dbReference type="EMBL" id="KAA4627615.1"/>
    </source>
</evidence>
<dbReference type="EMBL" id="JAQNWR010000015">
    <property type="protein sequence ID" value="MDC2410053.1"/>
    <property type="molecule type" value="Genomic_DNA"/>
</dbReference>
<keyword evidence="4" id="KW-0804">Transcription</keyword>
<dbReference type="Gene3D" id="1.10.10.10">
    <property type="entry name" value="Winged helix-like DNA-binding domain superfamily/Winged helix DNA-binding domain"/>
    <property type="match status" value="1"/>
</dbReference>
<dbReference type="EMBL" id="VWFP01000008">
    <property type="protein sequence ID" value="KAA4627615.1"/>
    <property type="molecule type" value="Genomic_DNA"/>
</dbReference>
<dbReference type="EMBL" id="VWGP01000024">
    <property type="protein sequence ID" value="KAA4528397.1"/>
    <property type="molecule type" value="Genomic_DNA"/>
</dbReference>
<reference evidence="11 12" key="1">
    <citation type="submission" date="2016-10" db="EMBL/GenBank/DDBJ databases">
        <authorList>
            <person name="de Groot N.N."/>
        </authorList>
    </citation>
    <scope>NUCLEOTIDE SEQUENCE [LARGE SCALE GENOMIC DNA]</scope>
    <source>
        <strain evidence="11 12">NLAE-zl-C500</strain>
    </source>
</reference>
<evidence type="ECO:0000313" key="10">
    <source>
        <dbReference type="EMBL" id="RHH44021.1"/>
    </source>
</evidence>
<evidence type="ECO:0000259" key="5">
    <source>
        <dbReference type="Pfam" id="PF04542"/>
    </source>
</evidence>
<dbReference type="InterPro" id="IPR014284">
    <property type="entry name" value="RNA_pol_sigma-70_dom"/>
</dbReference>
<dbReference type="CDD" id="cd06171">
    <property type="entry name" value="Sigma70_r4"/>
    <property type="match status" value="1"/>
</dbReference>
<dbReference type="SUPFAM" id="SSF88946">
    <property type="entry name" value="Sigma2 domain of RNA polymerase sigma factors"/>
    <property type="match status" value="1"/>
</dbReference>
<reference evidence="9" key="4">
    <citation type="submission" date="2022-10" db="EMBL/GenBank/DDBJ databases">
        <title>Human gut microbiome strain richness.</title>
        <authorList>
            <person name="Chen-Liaw A."/>
        </authorList>
    </citation>
    <scope>NUCLEOTIDE SEQUENCE</scope>
    <source>
        <strain evidence="9">F7_m1001271B151109d0_201107</strain>
    </source>
</reference>
<dbReference type="Proteomes" id="UP000478493">
    <property type="component" value="Unassembled WGS sequence"/>
</dbReference>
<feature type="domain" description="RNA polymerase sigma factor 70 region 4 type 2" evidence="6">
    <location>
        <begin position="127"/>
        <end position="178"/>
    </location>
</feature>
<dbReference type="Pfam" id="PF08281">
    <property type="entry name" value="Sigma70_r4_2"/>
    <property type="match status" value="1"/>
</dbReference>
<reference evidence="10 13" key="2">
    <citation type="submission" date="2018-08" db="EMBL/GenBank/DDBJ databases">
        <title>A genome reference for cultivated species of the human gut microbiota.</title>
        <authorList>
            <person name="Zou Y."/>
            <person name="Xue W."/>
            <person name="Luo G."/>
        </authorList>
    </citation>
    <scope>NUCLEOTIDE SEQUENCE [LARGE SCALE GENOMIC DNA]</scope>
    <source>
        <strain evidence="10 13">AM17-48</strain>
    </source>
</reference>
<evidence type="ECO:0000256" key="4">
    <source>
        <dbReference type="ARBA" id="ARBA00023163"/>
    </source>
</evidence>
<evidence type="ECO:0000259" key="6">
    <source>
        <dbReference type="Pfam" id="PF08281"/>
    </source>
</evidence>
<evidence type="ECO:0000256" key="3">
    <source>
        <dbReference type="ARBA" id="ARBA00023082"/>
    </source>
</evidence>
<dbReference type="AlphaFoldDB" id="A0A1G6GB02"/>
<proteinExistence type="inferred from homology"/>
<dbReference type="InterPro" id="IPR014327">
    <property type="entry name" value="RNA_pol_sigma70_bacteroid"/>
</dbReference>
<dbReference type="NCBIfam" id="TIGR02985">
    <property type="entry name" value="Sig70_bacteroi1"/>
    <property type="match status" value="1"/>
</dbReference>
<dbReference type="InterPro" id="IPR013325">
    <property type="entry name" value="RNA_pol_sigma_r2"/>
</dbReference>
<dbReference type="InterPro" id="IPR007627">
    <property type="entry name" value="RNA_pol_sigma70_r2"/>
</dbReference>
<dbReference type="GO" id="GO:0003677">
    <property type="term" value="F:DNA binding"/>
    <property type="evidence" value="ECO:0007669"/>
    <property type="project" value="InterPro"/>
</dbReference>
<dbReference type="Proteomes" id="UP001214017">
    <property type="component" value="Unassembled WGS sequence"/>
</dbReference>
<feature type="domain" description="RNA polymerase sigma-70 region 2" evidence="5">
    <location>
        <begin position="24"/>
        <end position="86"/>
    </location>
</feature>
<protein>
    <submittedName>
        <fullName evidence="7 11">RNA polymerase sigma-70 factor</fullName>
    </submittedName>
</protein>
<dbReference type="GeneID" id="29455366"/>
<evidence type="ECO:0000313" key="12">
    <source>
        <dbReference type="Proteomes" id="UP000183670"/>
    </source>
</evidence>
<evidence type="ECO:0000256" key="2">
    <source>
        <dbReference type="ARBA" id="ARBA00023015"/>
    </source>
</evidence>